<accession>A0A948RUI5</accession>
<proteinExistence type="inferred from homology"/>
<evidence type="ECO:0000256" key="2">
    <source>
        <dbReference type="ARBA" id="ARBA00022448"/>
    </source>
</evidence>
<keyword evidence="8" id="KW-0448">Lipopolysaccharide biosynthesis</keyword>
<dbReference type="InterPro" id="IPR000390">
    <property type="entry name" value="Small_drug/metabolite_transptr"/>
</dbReference>
<feature type="transmembrane region" description="Helical" evidence="13">
    <location>
        <begin position="172"/>
        <end position="190"/>
    </location>
</feature>
<feature type="domain" description="EamA" evidence="14">
    <location>
        <begin position="3"/>
        <end position="159"/>
    </location>
</feature>
<evidence type="ECO:0000256" key="12">
    <source>
        <dbReference type="RuleBase" id="RU003942"/>
    </source>
</evidence>
<feature type="transmembrane region" description="Helical" evidence="13">
    <location>
        <begin position="142"/>
        <end position="160"/>
    </location>
</feature>
<evidence type="ECO:0000256" key="7">
    <source>
        <dbReference type="ARBA" id="ARBA00022692"/>
    </source>
</evidence>
<evidence type="ECO:0000256" key="6">
    <source>
        <dbReference type="ARBA" id="ARBA00022556"/>
    </source>
</evidence>
<dbReference type="Pfam" id="PF00893">
    <property type="entry name" value="Multi_Drug_Res"/>
    <property type="match status" value="1"/>
</dbReference>
<gene>
    <name evidence="15" type="ORF">KJ970_07635</name>
</gene>
<evidence type="ECO:0000256" key="9">
    <source>
        <dbReference type="ARBA" id="ARBA00022989"/>
    </source>
</evidence>
<feature type="transmembrane region" description="Helical" evidence="13">
    <location>
        <begin position="259"/>
        <end position="280"/>
    </location>
</feature>
<feature type="transmembrane region" description="Helical" evidence="13">
    <location>
        <begin position="202"/>
        <end position="220"/>
    </location>
</feature>
<dbReference type="GO" id="GO:0005886">
    <property type="term" value="C:plasma membrane"/>
    <property type="evidence" value="ECO:0007669"/>
    <property type="project" value="UniProtKB-SubCell"/>
</dbReference>
<dbReference type="Proteomes" id="UP000777784">
    <property type="component" value="Unassembled WGS sequence"/>
</dbReference>
<feature type="transmembrane region" description="Helical" evidence="13">
    <location>
        <begin position="232"/>
        <end position="253"/>
    </location>
</feature>
<feature type="transmembrane region" description="Helical" evidence="13">
    <location>
        <begin position="29"/>
        <end position="49"/>
    </location>
</feature>
<dbReference type="InterPro" id="IPR000620">
    <property type="entry name" value="EamA_dom"/>
</dbReference>
<keyword evidence="3" id="KW-1003">Cell membrane</keyword>
<dbReference type="GO" id="GO:0022857">
    <property type="term" value="F:transmembrane transporter activity"/>
    <property type="evidence" value="ECO:0007669"/>
    <property type="project" value="InterPro"/>
</dbReference>
<keyword evidence="4" id="KW-0444">Lipid biosynthesis</keyword>
<dbReference type="InterPro" id="IPR037185">
    <property type="entry name" value="EmrE-like"/>
</dbReference>
<keyword evidence="7 12" id="KW-0812">Transmembrane</keyword>
<name>A0A948RUI5_UNCEI</name>
<evidence type="ECO:0000256" key="13">
    <source>
        <dbReference type="SAM" id="Phobius"/>
    </source>
</evidence>
<dbReference type="GO" id="GO:0009103">
    <property type="term" value="P:lipopolysaccharide biosynthetic process"/>
    <property type="evidence" value="ECO:0007669"/>
    <property type="project" value="UniProtKB-KW"/>
</dbReference>
<dbReference type="Pfam" id="PF00892">
    <property type="entry name" value="EamA"/>
    <property type="match status" value="1"/>
</dbReference>
<evidence type="ECO:0000256" key="11">
    <source>
        <dbReference type="ARBA" id="ARBA00023136"/>
    </source>
</evidence>
<evidence type="ECO:0000313" key="16">
    <source>
        <dbReference type="Proteomes" id="UP000777784"/>
    </source>
</evidence>
<keyword evidence="10" id="KW-0443">Lipid metabolism</keyword>
<dbReference type="InterPro" id="IPR045324">
    <property type="entry name" value="Small_multidrug_res"/>
</dbReference>
<feature type="transmembrane region" description="Helical" evidence="13">
    <location>
        <begin position="114"/>
        <end position="136"/>
    </location>
</feature>
<feature type="transmembrane region" description="Helical" evidence="13">
    <location>
        <begin position="84"/>
        <end position="107"/>
    </location>
</feature>
<evidence type="ECO:0000313" key="15">
    <source>
        <dbReference type="EMBL" id="MBU2690786.1"/>
    </source>
</evidence>
<organism evidence="15 16">
    <name type="scientific">Eiseniibacteriota bacterium</name>
    <dbReference type="NCBI Taxonomy" id="2212470"/>
    <lineage>
        <taxon>Bacteria</taxon>
        <taxon>Candidatus Eiseniibacteriota</taxon>
    </lineage>
</organism>
<evidence type="ECO:0000256" key="1">
    <source>
        <dbReference type="ARBA" id="ARBA00004651"/>
    </source>
</evidence>
<comment type="subcellular location">
    <subcellularLocation>
        <location evidence="1 12">Cell membrane</location>
        <topology evidence="1 12">Multi-pass membrane protein</topology>
    </subcellularLocation>
</comment>
<evidence type="ECO:0000256" key="4">
    <source>
        <dbReference type="ARBA" id="ARBA00022516"/>
    </source>
</evidence>
<dbReference type="PANTHER" id="PTHR30561">
    <property type="entry name" value="SMR FAMILY PROTON-DEPENDENT DRUG EFFLUX TRANSPORTER SUGE"/>
    <property type="match status" value="1"/>
</dbReference>
<keyword evidence="11 13" id="KW-0472">Membrane</keyword>
<evidence type="ECO:0000256" key="3">
    <source>
        <dbReference type="ARBA" id="ARBA00022475"/>
    </source>
</evidence>
<evidence type="ECO:0000259" key="14">
    <source>
        <dbReference type="Pfam" id="PF00892"/>
    </source>
</evidence>
<sequence>MPYLLLAVCCSASIALIFKYTENKGMNRYAITSVNYIAACVVMAGFLAIKGLPLTHPLHLIESISDIGSALAGPGHKLSLNGSFLWAVFVGGIAGGVFFLSFICLQISIRRHGVGLAGAFAKLGILVPMLLSLLIWRERPQLLQWMGIGLAVFSIVLVNWPSRAQQGRTIRPILLMLFVLGGLAEFSNKVFQRYAILEHKSLFLFCVFFVALLFSLAVVLRRRIPLARREILMGSAVGVPNLFSSFFLILALNELPASVVFPIYGAGSIVIINLVGMTFFKERLKPRDLTAVLMTIVALVLINL</sequence>
<keyword evidence="5" id="KW-0997">Cell inner membrane</keyword>
<keyword evidence="6" id="KW-0441">Lipid A biosynthesis</keyword>
<dbReference type="EMBL" id="JAHJDP010000037">
    <property type="protein sequence ID" value="MBU2690786.1"/>
    <property type="molecule type" value="Genomic_DNA"/>
</dbReference>
<dbReference type="Gene3D" id="1.10.3730.20">
    <property type="match status" value="2"/>
</dbReference>
<dbReference type="SUPFAM" id="SSF103481">
    <property type="entry name" value="Multidrug resistance efflux transporter EmrE"/>
    <property type="match status" value="2"/>
</dbReference>
<reference evidence="15" key="1">
    <citation type="submission" date="2021-05" db="EMBL/GenBank/DDBJ databases">
        <title>Energy efficiency and biological interactions define the core microbiome of deep oligotrophic groundwater.</title>
        <authorList>
            <person name="Mehrshad M."/>
            <person name="Lopez-Fernandez M."/>
            <person name="Bell E."/>
            <person name="Bernier-Latmani R."/>
            <person name="Bertilsson S."/>
            <person name="Dopson M."/>
        </authorList>
    </citation>
    <scope>NUCLEOTIDE SEQUENCE</scope>
    <source>
        <strain evidence="15">Modern_marine.mb.64</strain>
    </source>
</reference>
<dbReference type="AlphaFoldDB" id="A0A948RUI5"/>
<comment type="similarity">
    <text evidence="12">Belongs to the drug/metabolite transporter (DMT) superfamily. Small multidrug resistance (SMR) (TC 2.A.7.1) family.</text>
</comment>
<evidence type="ECO:0000256" key="5">
    <source>
        <dbReference type="ARBA" id="ARBA00022519"/>
    </source>
</evidence>
<protein>
    <submittedName>
        <fullName evidence="15">DMT family transporter</fullName>
    </submittedName>
</protein>
<evidence type="ECO:0000256" key="8">
    <source>
        <dbReference type="ARBA" id="ARBA00022985"/>
    </source>
</evidence>
<comment type="caution">
    <text evidence="15">The sequence shown here is derived from an EMBL/GenBank/DDBJ whole genome shotgun (WGS) entry which is preliminary data.</text>
</comment>
<keyword evidence="9 13" id="KW-1133">Transmembrane helix</keyword>
<keyword evidence="2" id="KW-0813">Transport</keyword>
<dbReference type="PANTHER" id="PTHR30561:SF1">
    <property type="entry name" value="MULTIDRUG TRANSPORTER EMRE"/>
    <property type="match status" value="1"/>
</dbReference>
<evidence type="ECO:0000256" key="10">
    <source>
        <dbReference type="ARBA" id="ARBA00023098"/>
    </source>
</evidence>